<sequence>MSGRVAATADWRKSQKT</sequence>
<dbReference type="AlphaFoldDB" id="A0A0A9FSX5"/>
<reference evidence="1" key="1">
    <citation type="submission" date="2014-09" db="EMBL/GenBank/DDBJ databases">
        <authorList>
            <person name="Magalhaes I.L.F."/>
            <person name="Oliveira U."/>
            <person name="Santos F.R."/>
            <person name="Vidigal T.H.D.A."/>
            <person name="Brescovit A.D."/>
            <person name="Santos A.J."/>
        </authorList>
    </citation>
    <scope>NUCLEOTIDE SEQUENCE</scope>
    <source>
        <tissue evidence="1">Shoot tissue taken approximately 20 cm above the soil surface</tissue>
    </source>
</reference>
<evidence type="ECO:0000313" key="1">
    <source>
        <dbReference type="EMBL" id="JAE13416.1"/>
    </source>
</evidence>
<organism evidence="1">
    <name type="scientific">Arundo donax</name>
    <name type="common">Giant reed</name>
    <name type="synonym">Donax arundinaceus</name>
    <dbReference type="NCBI Taxonomy" id="35708"/>
    <lineage>
        <taxon>Eukaryota</taxon>
        <taxon>Viridiplantae</taxon>
        <taxon>Streptophyta</taxon>
        <taxon>Embryophyta</taxon>
        <taxon>Tracheophyta</taxon>
        <taxon>Spermatophyta</taxon>
        <taxon>Magnoliopsida</taxon>
        <taxon>Liliopsida</taxon>
        <taxon>Poales</taxon>
        <taxon>Poaceae</taxon>
        <taxon>PACMAD clade</taxon>
        <taxon>Arundinoideae</taxon>
        <taxon>Arundineae</taxon>
        <taxon>Arundo</taxon>
    </lineage>
</organism>
<accession>A0A0A9FSX5</accession>
<reference evidence="1" key="2">
    <citation type="journal article" date="2015" name="Data Brief">
        <title>Shoot transcriptome of the giant reed, Arundo donax.</title>
        <authorList>
            <person name="Barrero R.A."/>
            <person name="Guerrero F.D."/>
            <person name="Moolhuijzen P."/>
            <person name="Goolsby J.A."/>
            <person name="Tidwell J."/>
            <person name="Bellgard S.E."/>
            <person name="Bellgard M.I."/>
        </authorList>
    </citation>
    <scope>NUCLEOTIDE SEQUENCE</scope>
    <source>
        <tissue evidence="1">Shoot tissue taken approximately 20 cm above the soil surface</tissue>
    </source>
</reference>
<proteinExistence type="predicted"/>
<name>A0A0A9FSX5_ARUDO</name>
<protein>
    <submittedName>
        <fullName evidence="1">Uncharacterized protein</fullName>
    </submittedName>
</protein>
<dbReference type="EMBL" id="GBRH01184480">
    <property type="protein sequence ID" value="JAE13416.1"/>
    <property type="molecule type" value="Transcribed_RNA"/>
</dbReference>